<evidence type="ECO:0000313" key="2">
    <source>
        <dbReference type="EMBL" id="CBZ53444.1"/>
    </source>
</evidence>
<feature type="region of interest" description="Disordered" evidence="1">
    <location>
        <begin position="122"/>
        <end position="184"/>
    </location>
</feature>
<accession>F0VI83</accession>
<feature type="compositionally biased region" description="Basic and acidic residues" evidence="1">
    <location>
        <begin position="674"/>
        <end position="704"/>
    </location>
</feature>
<feature type="compositionally biased region" description="Low complexity" evidence="1">
    <location>
        <begin position="543"/>
        <end position="574"/>
    </location>
</feature>
<feature type="compositionally biased region" description="Basic and acidic residues" evidence="1">
    <location>
        <begin position="498"/>
        <end position="515"/>
    </location>
</feature>
<feature type="compositionally biased region" description="Basic and acidic residues" evidence="1">
    <location>
        <begin position="173"/>
        <end position="183"/>
    </location>
</feature>
<dbReference type="VEuPathDB" id="ToxoDB:NCLIV_032310"/>
<feature type="region of interest" description="Disordered" evidence="1">
    <location>
        <begin position="350"/>
        <end position="381"/>
    </location>
</feature>
<feature type="region of interest" description="Disordered" evidence="1">
    <location>
        <begin position="315"/>
        <end position="337"/>
    </location>
</feature>
<name>F0VI83_NEOCL</name>
<feature type="region of interest" description="Disordered" evidence="1">
    <location>
        <begin position="498"/>
        <end position="531"/>
    </location>
</feature>
<dbReference type="AlphaFoldDB" id="F0VI83"/>
<dbReference type="RefSeq" id="XP_003883476.1">
    <property type="nucleotide sequence ID" value="XM_003883427.1"/>
</dbReference>
<gene>
    <name evidence="2" type="ORF">NCLIV_032310</name>
</gene>
<sequence>MLSSSPASVALPSACSSARLAPSSHPLPPSLEAVLFLLSNREPRRGRGGLCWWRLDLVDAFDGKRVLLGVPPRRSRTETFLASPFSTCSRPPSPSASSAPVPALAVHGLRPQASAREREFAGDIHRARQPENRGEKKPSSDERGVRSAPRGETREPTDADERPTAGSSLQRSRGGEKATEKTGRAQALRLAGRLQDDWYIWSNSRFIVAMQRHCYHTPRREEAKEAEDENEDSEEDEEDDEEEEQGETEGWQRGDRRREGETLRGAATAQETREMTIRRKGLYSVVFWPIRGLYRQRGGGKRTVRPSASPLARLIRRNERGGEVQPSRGNEHTQSDSERAFCFFHRVDGPAREGERAGREETGDSEEGREETEEREGRETESRLVLVLGRKQQRVAGRWGCAVGALVEDFLVWSPSESLDLHITQLERRGKHSAPPVPQRAGANASDWETSCEALPALSAEFGGYSALACSPVETLSPPVRAGAPFFASSVSAVSSPCERERRGSLSSDASREMTVEEQSSFRSLSSDSNATDASSVLSASLFSSPSSSRASTPKSIASWPVSPPATSSQSPRQPQRPAPPSEASPRMYLVAAGCTAGAILVGVLHRTPLSKTNCMRGYPVDSLEIFLDASILVATHRQFSRVFDLRSGRCLSRLPSPSLDEAPAAAGGANGEARTHRGEGDGRGDRKAGTGDTEEARKRSAEHAEEEGGGAREGSRQRSGQDRRERAETEETEERGEREERGETLGNEGEKVLPVVATVGGGGRRLVVLSRSRKAAGRPSDQIDFVLESFDFAPQSFSPLPCELLPSPSFAPPPSPLYSWSGDPAQCEERAFRGGASDRGPDTREPSGVHPEAAKERMRWWRSCRGCRGAPGDLREAETGELFCTPLCFEATKYNLVKGSLDDSH</sequence>
<keyword evidence="3" id="KW-1185">Reference proteome</keyword>
<feature type="compositionally biased region" description="Acidic residues" evidence="1">
    <location>
        <begin position="363"/>
        <end position="374"/>
    </location>
</feature>
<feature type="compositionally biased region" description="Basic and acidic residues" evidence="1">
    <location>
        <begin position="710"/>
        <end position="752"/>
    </location>
</feature>
<feature type="compositionally biased region" description="Acidic residues" evidence="1">
    <location>
        <begin position="224"/>
        <end position="247"/>
    </location>
</feature>
<dbReference type="EMBL" id="FR823390">
    <property type="protein sequence ID" value="CBZ53444.1"/>
    <property type="molecule type" value="Genomic_DNA"/>
</dbReference>
<feature type="region of interest" description="Disordered" evidence="1">
    <location>
        <begin position="832"/>
        <end position="855"/>
    </location>
</feature>
<reference evidence="3" key="1">
    <citation type="journal article" date="2012" name="PLoS Pathog.">
        <title>Comparative genomics of the apicomplexan parasites Toxoplasma gondii and Neospora caninum: Coccidia differing in host range and transmission strategy.</title>
        <authorList>
            <person name="Reid A.J."/>
            <person name="Vermont S.J."/>
            <person name="Cotton J.A."/>
            <person name="Harris D."/>
            <person name="Hill-Cawthorne G.A."/>
            <person name="Konen-Waisman S."/>
            <person name="Latham S.M."/>
            <person name="Mourier T."/>
            <person name="Norton R."/>
            <person name="Quail M.A."/>
            <person name="Sanders M."/>
            <person name="Shanmugam D."/>
            <person name="Sohal A."/>
            <person name="Wasmuth J.D."/>
            <person name="Brunk B."/>
            <person name="Grigg M.E."/>
            <person name="Howard J.C."/>
            <person name="Parkinson J."/>
            <person name="Roos D.S."/>
            <person name="Trees A.J."/>
            <person name="Berriman M."/>
            <person name="Pain A."/>
            <person name="Wastling J.M."/>
        </authorList>
    </citation>
    <scope>NUCLEOTIDE SEQUENCE [LARGE SCALE GENOMIC DNA]</scope>
    <source>
        <strain evidence="3">Liverpool</strain>
    </source>
</reference>
<feature type="region of interest" description="Disordered" evidence="1">
    <location>
        <begin position="655"/>
        <end position="754"/>
    </location>
</feature>
<feature type="region of interest" description="Disordered" evidence="1">
    <location>
        <begin position="218"/>
        <end position="272"/>
    </location>
</feature>
<organism evidence="2 3">
    <name type="scientific">Neospora caninum (strain Liverpool)</name>
    <dbReference type="NCBI Taxonomy" id="572307"/>
    <lineage>
        <taxon>Eukaryota</taxon>
        <taxon>Sar</taxon>
        <taxon>Alveolata</taxon>
        <taxon>Apicomplexa</taxon>
        <taxon>Conoidasida</taxon>
        <taxon>Coccidia</taxon>
        <taxon>Eucoccidiorida</taxon>
        <taxon>Eimeriorina</taxon>
        <taxon>Sarcocystidae</taxon>
        <taxon>Neospora</taxon>
    </lineage>
</organism>
<evidence type="ECO:0000256" key="1">
    <source>
        <dbReference type="SAM" id="MobiDB-lite"/>
    </source>
</evidence>
<dbReference type="InParanoid" id="F0VI83"/>
<feature type="region of interest" description="Disordered" evidence="1">
    <location>
        <begin position="83"/>
        <end position="102"/>
    </location>
</feature>
<dbReference type="Proteomes" id="UP000007494">
    <property type="component" value="Chromosome VIII"/>
</dbReference>
<dbReference type="eggNOG" id="ENOG502R08K">
    <property type="taxonomic scope" value="Eukaryota"/>
</dbReference>
<dbReference type="GeneID" id="13442618"/>
<proteinExistence type="predicted"/>
<feature type="compositionally biased region" description="Basic and acidic residues" evidence="1">
    <location>
        <begin position="350"/>
        <end position="362"/>
    </location>
</feature>
<dbReference type="OrthoDB" id="10528138at2759"/>
<evidence type="ECO:0000313" key="3">
    <source>
        <dbReference type="Proteomes" id="UP000007494"/>
    </source>
</evidence>
<feature type="compositionally biased region" description="Basic and acidic residues" evidence="1">
    <location>
        <begin position="840"/>
        <end position="855"/>
    </location>
</feature>
<feature type="compositionally biased region" description="Polar residues" evidence="1">
    <location>
        <begin position="517"/>
        <end position="531"/>
    </location>
</feature>
<protein>
    <submittedName>
        <fullName evidence="2">Uncharacterized protein</fullName>
    </submittedName>
</protein>
<feature type="compositionally biased region" description="Basic and acidic residues" evidence="1">
    <location>
        <begin position="122"/>
        <end position="163"/>
    </location>
</feature>
<feature type="region of interest" description="Disordered" evidence="1">
    <location>
        <begin position="543"/>
        <end position="585"/>
    </location>
</feature>
<feature type="compositionally biased region" description="Basic and acidic residues" evidence="1">
    <location>
        <begin position="250"/>
        <end position="262"/>
    </location>
</feature>